<evidence type="ECO:0000313" key="2">
    <source>
        <dbReference type="EMBL" id="EQD47708.1"/>
    </source>
</evidence>
<dbReference type="PANTHER" id="PTHR33627">
    <property type="entry name" value="TRANSPOSASE"/>
    <property type="match status" value="1"/>
</dbReference>
<accession>T0ZSQ8</accession>
<dbReference type="InterPro" id="IPR012337">
    <property type="entry name" value="RNaseH-like_sf"/>
</dbReference>
<sequence length="413" mass="47548">MCGRMQAEKRNMERMVEAVPDSDYQVLQNFLTHSSWDYRPVMDRVAHNADALVGGEIGTGLYIDESAFAKKGDQSVGVARQWNGRLGKQDNCQVGVFGALGRRNRVALTDARLYLPKGWTDDPRRCERADVPRPEQIHRTKLQLAQEIVQHARELGVRFEWVGVDGGYGNSLEFLQSLQDQGETFLADIHSNRHIYLKDPVPYLPPQGLGPRRVHYHSEARPIEVRKWVKKQPASAWRRKTLRSTTKGELIVEVLHRKVWLWDKHSPTAHCWHLIVRREVGSPGTIKYSLSNAPAETSVIKLARMQAQRFWIERAFQDAKSHIGMAQYQARQWQSWHRHMALVMMAMLFMLQERLEHGNSHPLLSCYDIQILLATTLPDRRASQEEVMRQLHIRHQQRQALIHAASLTHGASP</sequence>
<dbReference type="AlphaFoldDB" id="T0ZSQ8"/>
<dbReference type="SUPFAM" id="SSF53098">
    <property type="entry name" value="Ribonuclease H-like"/>
    <property type="match status" value="1"/>
</dbReference>
<dbReference type="Pfam" id="PF13546">
    <property type="entry name" value="DDE_5"/>
    <property type="match status" value="1"/>
</dbReference>
<organism evidence="2">
    <name type="scientific">mine drainage metagenome</name>
    <dbReference type="NCBI Taxonomy" id="410659"/>
    <lineage>
        <taxon>unclassified sequences</taxon>
        <taxon>metagenomes</taxon>
        <taxon>ecological metagenomes</taxon>
    </lineage>
</organism>
<name>T0ZSQ8_9ZZZZ</name>
<dbReference type="EMBL" id="AUZY01007992">
    <property type="protein sequence ID" value="EQD47708.1"/>
    <property type="molecule type" value="Genomic_DNA"/>
</dbReference>
<comment type="caution">
    <text evidence="2">The sequence shown here is derived from an EMBL/GenBank/DDBJ whole genome shotgun (WGS) entry which is preliminary data.</text>
</comment>
<reference evidence="2" key="2">
    <citation type="journal article" date="2014" name="ISME J.">
        <title>Microbial stratification in low pH oxic and suboxic macroscopic growths along an acid mine drainage.</title>
        <authorList>
            <person name="Mendez-Garcia C."/>
            <person name="Mesa V."/>
            <person name="Sprenger R.R."/>
            <person name="Richter M."/>
            <person name="Diez M.S."/>
            <person name="Solano J."/>
            <person name="Bargiela R."/>
            <person name="Golyshina O.V."/>
            <person name="Manteca A."/>
            <person name="Ramos J.L."/>
            <person name="Gallego J.R."/>
            <person name="Llorente I."/>
            <person name="Martins Dos Santos V.A."/>
            <person name="Jensen O.N."/>
            <person name="Pelaez A.I."/>
            <person name="Sanchez J."/>
            <person name="Ferrer M."/>
        </authorList>
    </citation>
    <scope>NUCLEOTIDE SEQUENCE</scope>
</reference>
<reference evidence="2" key="1">
    <citation type="submission" date="2013-08" db="EMBL/GenBank/DDBJ databases">
        <authorList>
            <person name="Mendez C."/>
            <person name="Richter M."/>
            <person name="Ferrer M."/>
            <person name="Sanchez J."/>
        </authorList>
    </citation>
    <scope>NUCLEOTIDE SEQUENCE</scope>
</reference>
<feature type="domain" description="Transposase IS701-like DDE" evidence="1">
    <location>
        <begin position="6"/>
        <end position="248"/>
    </location>
</feature>
<dbReference type="PANTHER" id="PTHR33627:SF1">
    <property type="entry name" value="TRANSPOSASE"/>
    <property type="match status" value="1"/>
</dbReference>
<dbReference type="InterPro" id="IPR038721">
    <property type="entry name" value="IS701-like_DDE_dom"/>
</dbReference>
<evidence type="ECO:0000259" key="1">
    <source>
        <dbReference type="Pfam" id="PF13546"/>
    </source>
</evidence>
<gene>
    <name evidence="2" type="ORF">B1B_12211</name>
</gene>
<dbReference type="InterPro" id="IPR039365">
    <property type="entry name" value="IS701-like"/>
</dbReference>
<protein>
    <submittedName>
        <fullName evidence="2">IS4 family transposase</fullName>
    </submittedName>
</protein>
<dbReference type="NCBIfam" id="NF033540">
    <property type="entry name" value="transpos_IS701"/>
    <property type="match status" value="1"/>
</dbReference>
<proteinExistence type="predicted"/>